<dbReference type="STRING" id="50340.PF66_04401"/>
<dbReference type="NCBIfam" id="TIGR02523">
    <property type="entry name" value="type_IV_pilV"/>
    <property type="match status" value="1"/>
</dbReference>
<comment type="caution">
    <text evidence="3">The sequence shown here is derived from an EMBL/GenBank/DDBJ whole genome shotgun (WGS) entry which is preliminary data.</text>
</comment>
<feature type="transmembrane region" description="Helical" evidence="1">
    <location>
        <begin position="12"/>
        <end position="39"/>
    </location>
</feature>
<evidence type="ECO:0000259" key="2">
    <source>
        <dbReference type="Pfam" id="PF22150"/>
    </source>
</evidence>
<feature type="domain" description="Type IV pilin Tt1218-like" evidence="2">
    <location>
        <begin position="33"/>
        <end position="70"/>
    </location>
</feature>
<keyword evidence="1" id="KW-0472">Membrane</keyword>
<dbReference type="Proteomes" id="UP000037931">
    <property type="component" value="Unassembled WGS sequence"/>
</dbReference>
<dbReference type="EMBL" id="JSYZ01000017">
    <property type="protein sequence ID" value="KPA89246.1"/>
    <property type="molecule type" value="Genomic_DNA"/>
</dbReference>
<dbReference type="PROSITE" id="PS00409">
    <property type="entry name" value="PROKAR_NTER_METHYL"/>
    <property type="match status" value="1"/>
</dbReference>
<proteinExistence type="predicted"/>
<evidence type="ECO:0000313" key="4">
    <source>
        <dbReference type="Proteomes" id="UP000037931"/>
    </source>
</evidence>
<dbReference type="InterPro" id="IPR013362">
    <property type="entry name" value="Pilus_4_PilV"/>
</dbReference>
<accession>A0A0N0E2T1</accession>
<dbReference type="InterPro" id="IPR054402">
    <property type="entry name" value="Tt1218-like_dom"/>
</dbReference>
<dbReference type="AlphaFoldDB" id="A0A0N0E2T1"/>
<dbReference type="PATRIC" id="fig|50340.43.peg.1706"/>
<dbReference type="InterPro" id="IPR012902">
    <property type="entry name" value="N_methyl_site"/>
</dbReference>
<dbReference type="NCBIfam" id="TIGR02532">
    <property type="entry name" value="IV_pilin_GFxxxE"/>
    <property type="match status" value="1"/>
</dbReference>
<keyword evidence="1" id="KW-1133">Transmembrane helix</keyword>
<evidence type="ECO:0000313" key="3">
    <source>
        <dbReference type="EMBL" id="KPA89246.1"/>
    </source>
</evidence>
<keyword evidence="1" id="KW-0812">Transmembrane</keyword>
<dbReference type="OrthoDB" id="7031035at2"/>
<organism evidence="3 4">
    <name type="scientific">Pseudomonas asplenii</name>
    <dbReference type="NCBI Taxonomy" id="53407"/>
    <lineage>
        <taxon>Bacteria</taxon>
        <taxon>Pseudomonadati</taxon>
        <taxon>Pseudomonadota</taxon>
        <taxon>Gammaproteobacteria</taxon>
        <taxon>Pseudomonadales</taxon>
        <taxon>Pseudomonadaceae</taxon>
        <taxon>Pseudomonas</taxon>
    </lineage>
</organism>
<dbReference type="Pfam" id="PF22150">
    <property type="entry name" value="Tt1218-like"/>
    <property type="match status" value="1"/>
</dbReference>
<keyword evidence="4" id="KW-1185">Reference proteome</keyword>
<name>A0A0N0E2T1_9PSED</name>
<protein>
    <submittedName>
        <fullName evidence="3">Type IV pilus modification protein PilV</fullName>
    </submittedName>
</protein>
<reference evidence="3 4" key="1">
    <citation type="journal article" date="2015" name="PLoS ONE">
        <title>Rice-Infecting Pseudomonas Genomes Are Highly Accessorized and Harbor Multiple Putative Virulence Mechanisms to Cause Sheath Brown Rot.</title>
        <authorList>
            <person name="Quibod I.L."/>
            <person name="Grande G."/>
            <person name="Oreiro E.G."/>
            <person name="Borja F.N."/>
            <person name="Dossa G.S."/>
            <person name="Mauleon R."/>
            <person name="Cruz C.V."/>
            <person name="Oliva R."/>
        </authorList>
    </citation>
    <scope>NUCLEOTIDE SEQUENCE [LARGE SCALE GENOMIC DNA]</scope>
    <source>
        <strain evidence="3 4">IRRI 6609</strain>
    </source>
</reference>
<evidence type="ECO:0000256" key="1">
    <source>
        <dbReference type="SAM" id="Phobius"/>
    </source>
</evidence>
<sequence>MPGTIGARQAGLTLIEVMVSLLILAVGLLGAAAIQLNALKYTDSSMMTSQASFIAYDMLDRIRANPDANYAVSNLQGITATAGSTAARDADLYDFKNNINNFAATDGSGSIAVNNRVVTITIGWGDKRADDATTANAPTRTFVLTSRVATDPVVTP</sequence>
<dbReference type="RefSeq" id="WP_054063780.1">
    <property type="nucleotide sequence ID" value="NZ_JAQMZR010000026.1"/>
</dbReference>
<dbReference type="Pfam" id="PF07963">
    <property type="entry name" value="N_methyl"/>
    <property type="match status" value="1"/>
</dbReference>
<gene>
    <name evidence="3" type="ORF">PF66_04401</name>
</gene>